<comment type="caution">
    <text evidence="1">The sequence shown here is derived from an EMBL/GenBank/DDBJ whole genome shotgun (WGS) entry which is preliminary data.</text>
</comment>
<keyword evidence="2" id="KW-1185">Reference proteome</keyword>
<dbReference type="STRING" id="1450648.CLORY_36120"/>
<accession>A0A1V4IEF4</accession>
<organism evidence="1 2">
    <name type="scientific">Clostridium oryzae</name>
    <dbReference type="NCBI Taxonomy" id="1450648"/>
    <lineage>
        <taxon>Bacteria</taxon>
        <taxon>Bacillati</taxon>
        <taxon>Bacillota</taxon>
        <taxon>Clostridia</taxon>
        <taxon>Eubacteriales</taxon>
        <taxon>Clostridiaceae</taxon>
        <taxon>Clostridium</taxon>
    </lineage>
</organism>
<proteinExistence type="predicted"/>
<gene>
    <name evidence="1" type="ORF">CLORY_36120</name>
</gene>
<protein>
    <submittedName>
        <fullName evidence="1">Uncharacterized protein</fullName>
    </submittedName>
</protein>
<name>A0A1V4IEF4_9CLOT</name>
<reference evidence="1 2" key="1">
    <citation type="submission" date="2017-03" db="EMBL/GenBank/DDBJ databases">
        <title>Genome sequence of Clostridium oryzae DSM 28571.</title>
        <authorList>
            <person name="Poehlein A."/>
            <person name="Daniel R."/>
        </authorList>
    </citation>
    <scope>NUCLEOTIDE SEQUENCE [LARGE SCALE GENOMIC DNA]</scope>
    <source>
        <strain evidence="1 2">DSM 28571</strain>
    </source>
</reference>
<evidence type="ECO:0000313" key="2">
    <source>
        <dbReference type="Proteomes" id="UP000190080"/>
    </source>
</evidence>
<dbReference type="EMBL" id="MZGV01000057">
    <property type="protein sequence ID" value="OPJ58382.1"/>
    <property type="molecule type" value="Genomic_DNA"/>
</dbReference>
<dbReference type="AlphaFoldDB" id="A0A1V4IEF4"/>
<sequence>MWKNDRKNIDNITEDLINVLIIALEDLNELQRQFIAKDSLISIKELKTKGNEIKKIIRKFRSEVIVLHDEFDRNFKNIECITEENIDDALTKCILYEDSEQAEGIIHNMCYTLREFIKKLDT</sequence>
<dbReference type="RefSeq" id="WP_079427077.1">
    <property type="nucleotide sequence ID" value="NZ_MZGV01000057.1"/>
</dbReference>
<dbReference type="Proteomes" id="UP000190080">
    <property type="component" value="Unassembled WGS sequence"/>
</dbReference>
<evidence type="ECO:0000313" key="1">
    <source>
        <dbReference type="EMBL" id="OPJ58382.1"/>
    </source>
</evidence>